<evidence type="ECO:0000313" key="1">
    <source>
        <dbReference type="EMBL" id="KAF8660163.1"/>
    </source>
</evidence>
<dbReference type="AlphaFoldDB" id="A0A835AK75"/>
<dbReference type="EMBL" id="JACEFO010002444">
    <property type="protein sequence ID" value="KAF8660163.1"/>
    <property type="molecule type" value="Genomic_DNA"/>
</dbReference>
<name>A0A835AK75_9POAL</name>
<comment type="caution">
    <text evidence="1">The sequence shown here is derived from an EMBL/GenBank/DDBJ whole genome shotgun (WGS) entry which is preliminary data.</text>
</comment>
<gene>
    <name evidence="1" type="ORF">HU200_057728</name>
</gene>
<dbReference type="PANTHER" id="PTHR33085:SF40">
    <property type="entry name" value="OS06G0189600 PROTEIN"/>
    <property type="match status" value="1"/>
</dbReference>
<sequence>MGSSRRFLNLIVNNRIPGTISLRCIDLKRHQLFNTTTPAQSEPPIRKTLKMDSIGLPSPSFSFLSSAKDNRWYINCIPLAGRKVFCTDHNGRTILLDADTRQVDIMPNLQSPKWRPISIFVPSDDASDNPENLEGGSIFVTESAPDSEVVRSSGQLSSQFEAFVYQNQKTTLNPWHHLLLPPPPFVCEPMYRQPPNIRSYAVVGGVNGRSSQICISTEDAGTYSLDTVRHTWSRLGEECALPFHGKVEYVPELKLWLGISSKDCTLAAADLSAMASSQVTPLVVSAGMEFDPPEEWKVCRHPQLVNLGCGRFCIVRFFYTSTPLAVLGEVYQEYFVVLTGVEVVRRDNDVSGNGSKGEVELQMIKHESWHHMCFGTDGTIEAAF</sequence>
<keyword evidence="2" id="KW-1185">Reference proteome</keyword>
<organism evidence="1 2">
    <name type="scientific">Digitaria exilis</name>
    <dbReference type="NCBI Taxonomy" id="1010633"/>
    <lineage>
        <taxon>Eukaryota</taxon>
        <taxon>Viridiplantae</taxon>
        <taxon>Streptophyta</taxon>
        <taxon>Embryophyta</taxon>
        <taxon>Tracheophyta</taxon>
        <taxon>Spermatophyta</taxon>
        <taxon>Magnoliopsida</taxon>
        <taxon>Liliopsida</taxon>
        <taxon>Poales</taxon>
        <taxon>Poaceae</taxon>
        <taxon>PACMAD clade</taxon>
        <taxon>Panicoideae</taxon>
        <taxon>Panicodae</taxon>
        <taxon>Paniceae</taxon>
        <taxon>Anthephorinae</taxon>
        <taxon>Digitaria</taxon>
    </lineage>
</organism>
<dbReference type="Pfam" id="PF07893">
    <property type="entry name" value="DUF1668"/>
    <property type="match status" value="1"/>
</dbReference>
<dbReference type="InterPro" id="IPR012871">
    <property type="entry name" value="DUF1668_ORYSA"/>
</dbReference>
<accession>A0A835AK75</accession>
<reference evidence="1" key="1">
    <citation type="submission" date="2020-07" db="EMBL/GenBank/DDBJ databases">
        <title>Genome sequence and genetic diversity analysis of an under-domesticated orphan crop, white fonio (Digitaria exilis).</title>
        <authorList>
            <person name="Bennetzen J.L."/>
            <person name="Chen S."/>
            <person name="Ma X."/>
            <person name="Wang X."/>
            <person name="Yssel A.E.J."/>
            <person name="Chaluvadi S.R."/>
            <person name="Johnson M."/>
            <person name="Gangashetty P."/>
            <person name="Hamidou F."/>
            <person name="Sanogo M.D."/>
            <person name="Zwaenepoel A."/>
            <person name="Wallace J."/>
            <person name="Van De Peer Y."/>
            <person name="Van Deynze A."/>
        </authorList>
    </citation>
    <scope>NUCLEOTIDE SEQUENCE</scope>
    <source>
        <tissue evidence="1">Leaves</tissue>
    </source>
</reference>
<dbReference type="OrthoDB" id="672186at2759"/>
<evidence type="ECO:0000313" key="2">
    <source>
        <dbReference type="Proteomes" id="UP000636709"/>
    </source>
</evidence>
<dbReference type="PANTHER" id="PTHR33085">
    <property type="entry name" value="OS12G0113100 PROTEIN-RELATED"/>
    <property type="match status" value="1"/>
</dbReference>
<protein>
    <submittedName>
        <fullName evidence="1">Uncharacterized protein</fullName>
    </submittedName>
</protein>
<proteinExistence type="predicted"/>
<dbReference type="Proteomes" id="UP000636709">
    <property type="component" value="Unassembled WGS sequence"/>
</dbReference>